<comment type="similarity">
    <text evidence="1">Belongs to the DSD1 family.</text>
</comment>
<feature type="domain" description="D-serine dehydratase-like" evidence="3">
    <location>
        <begin position="253"/>
        <end position="347"/>
    </location>
</feature>
<dbReference type="InterPro" id="IPR001608">
    <property type="entry name" value="Ala_racemase_N"/>
</dbReference>
<dbReference type="Proteomes" id="UP000076404">
    <property type="component" value="Chromosome"/>
</dbReference>
<dbReference type="InterPro" id="IPR026956">
    <property type="entry name" value="D-ser_dehydrat-like_dom"/>
</dbReference>
<dbReference type="GO" id="GO:0008721">
    <property type="term" value="F:D-serine ammonia-lyase activity"/>
    <property type="evidence" value="ECO:0007669"/>
    <property type="project" value="TreeGrafter"/>
</dbReference>
<dbReference type="RefSeq" id="WP_053334039.1">
    <property type="nucleotide sequence ID" value="NZ_CP011454.1"/>
</dbReference>
<evidence type="ECO:0000256" key="2">
    <source>
        <dbReference type="ARBA" id="ARBA00023239"/>
    </source>
</evidence>
<gene>
    <name evidence="4" type="ORF">GEMMAAP_12910</name>
</gene>
<evidence type="ECO:0000256" key="1">
    <source>
        <dbReference type="ARBA" id="ARBA00005323"/>
    </source>
</evidence>
<dbReference type="Pfam" id="PF01168">
    <property type="entry name" value="Ala_racemase_N"/>
    <property type="match status" value="1"/>
</dbReference>
<organism evidence="4 5">
    <name type="scientific">Gemmatimonas phototrophica</name>
    <dbReference type="NCBI Taxonomy" id="1379270"/>
    <lineage>
        <taxon>Bacteria</taxon>
        <taxon>Pseudomonadati</taxon>
        <taxon>Gemmatimonadota</taxon>
        <taxon>Gemmatimonadia</taxon>
        <taxon>Gemmatimonadales</taxon>
        <taxon>Gemmatimonadaceae</taxon>
        <taxon>Gemmatimonas</taxon>
    </lineage>
</organism>
<sequence length="378" mass="40992">MATYLEQLETPVPVVDLDRLAHNLDRMAAYATLHGLRLRPHVKTHKSPRIAAEQLRLGAVGLTCATLREAEVMAEVCDDLFVAYPPVGAARLERLARLPAEVQVTVAADDVHALDALAVAAKLGRRTIDVMVEADLGMHRVGVTSPEKAVAIARHVERSSSLRFAGLQFYPGHIRSHVKDQDAALVQLGRDIAVYTEALTDAGLPPRIVSGGSTPAAWRMHEVPGVNEVRPGTYVYNDRTTAQIGACDWEDCALTVLATVVSISVKGQAVIDAGTKALGREPLRAEGDGYGALLDHPEVVVSRLSEEHGILDLSQTSWRPRLGDQVRVIPNHVCIVVHLFDEIFGVRGHAVETRWPVAARGRASNLELETAPNRPRAV</sequence>
<dbReference type="PANTHER" id="PTHR28004">
    <property type="entry name" value="ZGC:162816-RELATED"/>
    <property type="match status" value="1"/>
</dbReference>
<reference evidence="4 5" key="1">
    <citation type="journal article" date="2014" name="Proc. Natl. Acad. Sci. U.S.A.">
        <title>Functional type 2 photosynthetic reaction centers found in the rare bacterial phylum Gemmatimonadetes.</title>
        <authorList>
            <person name="Zeng Y."/>
            <person name="Feng F."/>
            <person name="Medova H."/>
            <person name="Dean J."/>
            <person name="Koblizek M."/>
        </authorList>
    </citation>
    <scope>NUCLEOTIDE SEQUENCE [LARGE SCALE GENOMIC DNA]</scope>
    <source>
        <strain evidence="4 5">AP64</strain>
    </source>
</reference>
<dbReference type="Pfam" id="PF14031">
    <property type="entry name" value="D-ser_dehydrat"/>
    <property type="match status" value="1"/>
</dbReference>
<protein>
    <submittedName>
        <fullName evidence="4">Alanine racemase</fullName>
    </submittedName>
</protein>
<evidence type="ECO:0000313" key="5">
    <source>
        <dbReference type="Proteomes" id="UP000076404"/>
    </source>
</evidence>
<name>A0A143BLH9_9BACT</name>
<dbReference type="InterPro" id="IPR051466">
    <property type="entry name" value="D-amino_acid_metab_enzyme"/>
</dbReference>
<keyword evidence="2" id="KW-0456">Lyase</keyword>
<dbReference type="PANTHER" id="PTHR28004:SF2">
    <property type="entry name" value="D-SERINE DEHYDRATASE"/>
    <property type="match status" value="1"/>
</dbReference>
<dbReference type="EMBL" id="CP011454">
    <property type="protein sequence ID" value="AMW05463.1"/>
    <property type="molecule type" value="Genomic_DNA"/>
</dbReference>
<dbReference type="SUPFAM" id="SSF51419">
    <property type="entry name" value="PLP-binding barrel"/>
    <property type="match status" value="1"/>
</dbReference>
<keyword evidence="5" id="KW-1185">Reference proteome</keyword>
<dbReference type="Gene3D" id="2.40.37.20">
    <property type="entry name" value="D-serine dehydratase-like domain"/>
    <property type="match status" value="1"/>
</dbReference>
<dbReference type="KEGG" id="gph:GEMMAAP_12910"/>
<dbReference type="eggNOG" id="COG3616">
    <property type="taxonomic scope" value="Bacteria"/>
</dbReference>
<dbReference type="STRING" id="1379270.GEMMAAP_12910"/>
<evidence type="ECO:0000259" key="3">
    <source>
        <dbReference type="SMART" id="SM01119"/>
    </source>
</evidence>
<reference evidence="4 5" key="2">
    <citation type="journal article" date="2016" name="Environ. Microbiol. Rep.">
        <title>Metagenomic evidence for the presence of phototrophic Gemmatimonadetes bacteria in diverse environments.</title>
        <authorList>
            <person name="Zeng Y."/>
            <person name="Baumbach J."/>
            <person name="Barbosa E.G."/>
            <person name="Azevedo V."/>
            <person name="Zhang C."/>
            <person name="Koblizek M."/>
        </authorList>
    </citation>
    <scope>NUCLEOTIDE SEQUENCE [LARGE SCALE GENOMIC DNA]</scope>
    <source>
        <strain evidence="4 5">AP64</strain>
    </source>
</reference>
<dbReference type="Gene3D" id="3.20.20.10">
    <property type="entry name" value="Alanine racemase"/>
    <property type="match status" value="1"/>
</dbReference>
<dbReference type="InterPro" id="IPR029066">
    <property type="entry name" value="PLP-binding_barrel"/>
</dbReference>
<dbReference type="InterPro" id="IPR042208">
    <property type="entry name" value="D-ser_dehydrat-like_sf"/>
</dbReference>
<evidence type="ECO:0000313" key="4">
    <source>
        <dbReference type="EMBL" id="AMW05463.1"/>
    </source>
</evidence>
<dbReference type="AlphaFoldDB" id="A0A143BLH9"/>
<dbReference type="SMART" id="SM01119">
    <property type="entry name" value="D-ser_dehydrat"/>
    <property type="match status" value="1"/>
</dbReference>
<accession>A0A143BLH9</accession>
<proteinExistence type="inferred from homology"/>
<dbReference type="GO" id="GO:0036088">
    <property type="term" value="P:D-serine catabolic process"/>
    <property type="evidence" value="ECO:0007669"/>
    <property type="project" value="TreeGrafter"/>
</dbReference>